<evidence type="ECO:0000313" key="1">
    <source>
        <dbReference type="EMBL" id="GBM17088.1"/>
    </source>
</evidence>
<comment type="caution">
    <text evidence="1">The sequence shown here is derived from an EMBL/GenBank/DDBJ whole genome shotgun (WGS) entry which is preliminary data.</text>
</comment>
<dbReference type="InterPro" id="IPR005312">
    <property type="entry name" value="DUF1759"/>
</dbReference>
<protein>
    <submittedName>
        <fullName evidence="1">Uncharacterized protein</fullName>
    </submittedName>
</protein>
<dbReference type="AlphaFoldDB" id="A0A4Y2DMQ0"/>
<gene>
    <name evidence="1" type="ORF">AVEN_133344_1</name>
</gene>
<keyword evidence="2" id="KW-1185">Reference proteome</keyword>
<reference evidence="1 2" key="1">
    <citation type="journal article" date="2019" name="Sci. Rep.">
        <title>Orb-weaving spider Araneus ventricosus genome elucidates the spidroin gene catalogue.</title>
        <authorList>
            <person name="Kono N."/>
            <person name="Nakamura H."/>
            <person name="Ohtoshi R."/>
            <person name="Moran D.A.P."/>
            <person name="Shinohara A."/>
            <person name="Yoshida Y."/>
            <person name="Fujiwara M."/>
            <person name="Mori M."/>
            <person name="Tomita M."/>
            <person name="Arakawa K."/>
        </authorList>
    </citation>
    <scope>NUCLEOTIDE SEQUENCE [LARGE SCALE GENOMIC DNA]</scope>
</reference>
<dbReference type="EMBL" id="BGPR01000382">
    <property type="protein sequence ID" value="GBM17088.1"/>
    <property type="molecule type" value="Genomic_DNA"/>
</dbReference>
<accession>A0A4Y2DMQ0</accession>
<dbReference type="Proteomes" id="UP000499080">
    <property type="component" value="Unassembled WGS sequence"/>
</dbReference>
<evidence type="ECO:0000313" key="2">
    <source>
        <dbReference type="Proteomes" id="UP000499080"/>
    </source>
</evidence>
<name>A0A4Y2DMQ0_ARAVE</name>
<proteinExistence type="predicted"/>
<dbReference type="OrthoDB" id="5989194at2759"/>
<sequence>MKDMAIDILAKIRRLMAKAQESRESVKIEDSSKSDISVLNSLRLHGLELLTFDGDFGTWLTFREVFLETIDTYKDLSEASEFSYLIGALKGDPAKLVSGFSMSGKCYKEACQIVIIIVEI</sequence>
<dbReference type="Pfam" id="PF03564">
    <property type="entry name" value="DUF1759"/>
    <property type="match status" value="1"/>
</dbReference>
<organism evidence="1 2">
    <name type="scientific">Araneus ventricosus</name>
    <name type="common">Orbweaver spider</name>
    <name type="synonym">Epeira ventricosa</name>
    <dbReference type="NCBI Taxonomy" id="182803"/>
    <lineage>
        <taxon>Eukaryota</taxon>
        <taxon>Metazoa</taxon>
        <taxon>Ecdysozoa</taxon>
        <taxon>Arthropoda</taxon>
        <taxon>Chelicerata</taxon>
        <taxon>Arachnida</taxon>
        <taxon>Araneae</taxon>
        <taxon>Araneomorphae</taxon>
        <taxon>Entelegynae</taxon>
        <taxon>Araneoidea</taxon>
        <taxon>Araneidae</taxon>
        <taxon>Araneus</taxon>
    </lineage>
</organism>